<dbReference type="EMBL" id="JALBUT010000006">
    <property type="protein sequence ID" value="MDX8415762.1"/>
    <property type="molecule type" value="Genomic_DNA"/>
</dbReference>
<dbReference type="PROSITE" id="PS00383">
    <property type="entry name" value="TYR_PHOSPHATASE_1"/>
    <property type="match status" value="1"/>
</dbReference>
<dbReference type="Proteomes" id="UP001275932">
    <property type="component" value="Unassembled WGS sequence"/>
</dbReference>
<evidence type="ECO:0000313" key="1">
    <source>
        <dbReference type="EMBL" id="MDX8415762.1"/>
    </source>
</evidence>
<dbReference type="Gene3D" id="3.90.190.10">
    <property type="entry name" value="Protein tyrosine phosphatase superfamily"/>
    <property type="match status" value="1"/>
</dbReference>
<accession>A0ABU4WGS3</accession>
<reference evidence="1 2" key="1">
    <citation type="submission" date="2022-03" db="EMBL/GenBank/DDBJ databases">
        <title>Novel taxa within the pig intestine.</title>
        <authorList>
            <person name="Wylensek D."/>
            <person name="Bishof K."/>
            <person name="Afrizal A."/>
            <person name="Clavel T."/>
        </authorList>
    </citation>
    <scope>NUCLEOTIDE SEQUENCE [LARGE SCALE GENOMIC DNA]</scope>
    <source>
        <strain evidence="1 2">CLA-KB-P66</strain>
    </source>
</reference>
<comment type="caution">
    <text evidence="1">The sequence shown here is derived from an EMBL/GenBank/DDBJ whole genome shotgun (WGS) entry which is preliminary data.</text>
</comment>
<sequence>MKISVFSRREIENMLPQIESIAKTCNFISINNVMHFAEPPIFTESPIPEKYHNQTLILHFDDASSLDKNSDSRFLFDKTKALQIRDFTRLTLTQKRDLIIHCHAGVSRSGAIGIVLNDYANRVLQNNPEDFKQFYNSFFYPRLVPNMNVALTLMRALEMA</sequence>
<keyword evidence="2" id="KW-1185">Reference proteome</keyword>
<dbReference type="RefSeq" id="WP_370397210.1">
    <property type="nucleotide sequence ID" value="NZ_JALBUT010000006.1"/>
</dbReference>
<protein>
    <recommendedName>
        <fullName evidence="3">Tyrosine specific protein phosphatases domain-containing protein</fullName>
    </recommendedName>
</protein>
<evidence type="ECO:0008006" key="3">
    <source>
        <dbReference type="Google" id="ProtNLM"/>
    </source>
</evidence>
<dbReference type="InterPro" id="IPR029021">
    <property type="entry name" value="Prot-tyrosine_phosphatase-like"/>
</dbReference>
<proteinExistence type="predicted"/>
<gene>
    <name evidence="1" type="ORF">MOX91_06180</name>
</gene>
<evidence type="ECO:0000313" key="2">
    <source>
        <dbReference type="Proteomes" id="UP001275932"/>
    </source>
</evidence>
<name>A0ABU4WGS3_9BACT</name>
<organism evidence="1 2">
    <name type="scientific">Intestinicryptomonas porci</name>
    <dbReference type="NCBI Taxonomy" id="2926320"/>
    <lineage>
        <taxon>Bacteria</taxon>
        <taxon>Pseudomonadati</taxon>
        <taxon>Verrucomicrobiota</taxon>
        <taxon>Opitutia</taxon>
        <taxon>Opitutales</taxon>
        <taxon>Intestinicryptomonaceae</taxon>
        <taxon>Intestinicryptomonas</taxon>
    </lineage>
</organism>
<dbReference type="InterPro" id="IPR016130">
    <property type="entry name" value="Tyr_Pase_AS"/>
</dbReference>
<dbReference type="SUPFAM" id="SSF52799">
    <property type="entry name" value="(Phosphotyrosine protein) phosphatases II"/>
    <property type="match status" value="1"/>
</dbReference>